<dbReference type="CDD" id="cd11386">
    <property type="entry name" value="MCP_signal"/>
    <property type="match status" value="1"/>
</dbReference>
<evidence type="ECO:0000259" key="6">
    <source>
        <dbReference type="PROSITE" id="PS50111"/>
    </source>
</evidence>
<dbReference type="PANTHER" id="PTHR32089">
    <property type="entry name" value="METHYL-ACCEPTING CHEMOTAXIS PROTEIN MCPB"/>
    <property type="match status" value="1"/>
</dbReference>
<feature type="transmembrane region" description="Helical" evidence="5">
    <location>
        <begin position="60"/>
        <end position="80"/>
    </location>
</feature>
<dbReference type="CDD" id="cd18774">
    <property type="entry name" value="PDC2_HK_sensor"/>
    <property type="match status" value="1"/>
</dbReference>
<feature type="domain" description="HAMP" evidence="7">
    <location>
        <begin position="372"/>
        <end position="424"/>
    </location>
</feature>
<dbReference type="RefSeq" id="WP_022047006.1">
    <property type="nucleotide sequence ID" value="NZ_CP173697.1"/>
</dbReference>
<proteinExistence type="inferred from homology"/>
<dbReference type="SMART" id="SM00283">
    <property type="entry name" value="MA"/>
    <property type="match status" value="1"/>
</dbReference>
<evidence type="ECO:0000313" key="10">
    <source>
        <dbReference type="Proteomes" id="UP000049979"/>
    </source>
</evidence>
<accession>A0A0M6WT38</accession>
<protein>
    <submittedName>
        <fullName evidence="9">HAMP domain-containing protein</fullName>
    </submittedName>
    <submittedName>
        <fullName evidence="8">Methyl-accepting chemotaxis sensory transducer</fullName>
    </submittedName>
</protein>
<keyword evidence="5" id="KW-0472">Membrane</keyword>
<dbReference type="Proteomes" id="UP000049979">
    <property type="component" value="Unassembled WGS sequence"/>
</dbReference>
<dbReference type="EMBL" id="CVRR01000037">
    <property type="protein sequence ID" value="CRL40821.1"/>
    <property type="molecule type" value="Genomic_DNA"/>
</dbReference>
<sequence>MKKNDEQKVNKLKKEKVKKEKTKKIPKRDNASRKEKKINIKASPGGQKREKSEIPFYRSIAMRLVGAFLIPVIGVLVLGITSYNNASNAIVDTYKESVQQTADTMQQYINLVITSEKDEFKTYLTESDLRKYFAGLMEVYDESSVRKDYQSRLRNKMALDSKIQGAYIIADNKRTIDCQGIVRDRNVYTDYVGCDQGKLVSESATNWFFFGADESSDKVLDLGIDSYCLRIAKKMNNQPAMMIINISDSFIRSAMQSLDPGKGGYVALITDTDGKEFYSDESVKTEKALIYGTSFYKKALNGKKDSGNQMITFNGKSYMFVYSKLSAGDLMVTALIPSDRLLEQSSGIKQLTTVLVIVCMIIALALGLFLSSQMTGTIKYILRQLRKVSNGNLTVHLSAKHKDEFGLLCDGVNDTVEHMKSLILDVNDVSQQVGEAAIHVAEASGTFLETSKNIQSAVEEIESGVNKLDTGSDNCMSQMDSLSGKINNVSSNADELGKLTSATGETITTGISSVQTLTQTSETTANITRNVIQSIQELEEKSKSISNIVSAINDIAEQTNLLSLNASIEAARAGDAGRGFSVVAEEIRKLADQCLASSSQISSIVDEIVSKTGEVVNIARQAEDAVSSQSSVVEDTTNSFKQIDQLVAQLIQALQTISNNVQEMNGARNETLSAIESISDASTQTAECSSSVHSAAGTQLDAIKNLDEASQSLTTKAQSLLDALSTFQV</sequence>
<evidence type="ECO:0000256" key="5">
    <source>
        <dbReference type="SAM" id="Phobius"/>
    </source>
</evidence>
<evidence type="ECO:0000313" key="8">
    <source>
        <dbReference type="EMBL" id="CRL40821.1"/>
    </source>
</evidence>
<comment type="similarity">
    <text evidence="2">Belongs to the methyl-accepting chemotaxis (MCP) protein family.</text>
</comment>
<evidence type="ECO:0000256" key="2">
    <source>
        <dbReference type="ARBA" id="ARBA00029447"/>
    </source>
</evidence>
<evidence type="ECO:0000256" key="4">
    <source>
        <dbReference type="SAM" id="MobiDB-lite"/>
    </source>
</evidence>
<feature type="domain" description="Methyl-accepting transducer" evidence="6">
    <location>
        <begin position="443"/>
        <end position="679"/>
    </location>
</feature>
<dbReference type="CDD" id="cd06225">
    <property type="entry name" value="HAMP"/>
    <property type="match status" value="1"/>
</dbReference>
<dbReference type="GO" id="GO:0016020">
    <property type="term" value="C:membrane"/>
    <property type="evidence" value="ECO:0007669"/>
    <property type="project" value="InterPro"/>
</dbReference>
<dbReference type="InterPro" id="IPR003660">
    <property type="entry name" value="HAMP_dom"/>
</dbReference>
<evidence type="ECO:0000259" key="7">
    <source>
        <dbReference type="PROSITE" id="PS50885"/>
    </source>
</evidence>
<evidence type="ECO:0000313" key="9">
    <source>
        <dbReference type="EMBL" id="MTR82538.1"/>
    </source>
</evidence>
<dbReference type="SUPFAM" id="SSF58104">
    <property type="entry name" value="Methyl-accepting chemotaxis protein (MCP) signaling domain"/>
    <property type="match status" value="1"/>
</dbReference>
<reference evidence="10" key="2">
    <citation type="submission" date="2015-05" db="EMBL/GenBank/DDBJ databases">
        <authorList>
            <consortium name="Pathogen Informatics"/>
        </authorList>
    </citation>
    <scope>NUCLEOTIDE SEQUENCE [LARGE SCALE GENOMIC DNA]</scope>
    <source>
        <strain evidence="10">M72</strain>
    </source>
</reference>
<dbReference type="Pfam" id="PF00672">
    <property type="entry name" value="HAMP"/>
    <property type="match status" value="1"/>
</dbReference>
<organism evidence="8 10">
    <name type="scientific">Roseburia faecis</name>
    <dbReference type="NCBI Taxonomy" id="301302"/>
    <lineage>
        <taxon>Bacteria</taxon>
        <taxon>Bacillati</taxon>
        <taxon>Bacillota</taxon>
        <taxon>Clostridia</taxon>
        <taxon>Lachnospirales</taxon>
        <taxon>Lachnospiraceae</taxon>
        <taxon>Roseburia</taxon>
    </lineage>
</organism>
<name>A0A0M6WT38_9FIRM</name>
<evidence type="ECO:0000256" key="1">
    <source>
        <dbReference type="ARBA" id="ARBA00023224"/>
    </source>
</evidence>
<reference evidence="8" key="1">
    <citation type="submission" date="2015-05" db="EMBL/GenBank/DDBJ databases">
        <authorList>
            <person name="Wang D.B."/>
            <person name="Wang M."/>
        </authorList>
    </citation>
    <scope>NUCLEOTIDE SEQUENCE [LARGE SCALE GENOMIC DNA]</scope>
    <source>
        <strain evidence="8">M72</strain>
    </source>
</reference>
<dbReference type="PROSITE" id="PS50111">
    <property type="entry name" value="CHEMOTAXIS_TRANSDUC_2"/>
    <property type="match status" value="1"/>
</dbReference>
<dbReference type="Proteomes" id="UP000446657">
    <property type="component" value="Unassembled WGS sequence"/>
</dbReference>
<keyword evidence="5" id="KW-1133">Transmembrane helix</keyword>
<feature type="compositionally biased region" description="Basic residues" evidence="4">
    <location>
        <begin position="10"/>
        <end position="26"/>
    </location>
</feature>
<dbReference type="PANTHER" id="PTHR32089:SF114">
    <property type="entry name" value="METHYL-ACCEPTING CHEMOTAXIS PROTEIN MCPB"/>
    <property type="match status" value="1"/>
</dbReference>
<dbReference type="PROSITE" id="PS50885">
    <property type="entry name" value="HAMP"/>
    <property type="match status" value="1"/>
</dbReference>
<evidence type="ECO:0000313" key="11">
    <source>
        <dbReference type="Proteomes" id="UP000446657"/>
    </source>
</evidence>
<dbReference type="Pfam" id="PF00015">
    <property type="entry name" value="MCPsignal"/>
    <property type="match status" value="1"/>
</dbReference>
<feature type="transmembrane region" description="Helical" evidence="5">
    <location>
        <begin position="351"/>
        <end position="370"/>
    </location>
</feature>
<dbReference type="EMBL" id="WNAL01000028">
    <property type="protein sequence ID" value="MTR82538.1"/>
    <property type="molecule type" value="Genomic_DNA"/>
</dbReference>
<gene>
    <name evidence="9" type="ORF">GMD30_12770</name>
    <name evidence="8" type="ORF">M72_10581</name>
</gene>
<dbReference type="OrthoDB" id="13222at2"/>
<dbReference type="Gene3D" id="1.10.287.950">
    <property type="entry name" value="Methyl-accepting chemotaxis protein"/>
    <property type="match status" value="1"/>
</dbReference>
<evidence type="ECO:0000256" key="3">
    <source>
        <dbReference type="PROSITE-ProRule" id="PRU00284"/>
    </source>
</evidence>
<dbReference type="AlphaFoldDB" id="A0A0M6WT38"/>
<dbReference type="GO" id="GO:0007165">
    <property type="term" value="P:signal transduction"/>
    <property type="evidence" value="ECO:0007669"/>
    <property type="project" value="UniProtKB-KW"/>
</dbReference>
<dbReference type="GeneID" id="99746435"/>
<feature type="region of interest" description="Disordered" evidence="4">
    <location>
        <begin position="1"/>
        <end position="48"/>
    </location>
</feature>
<keyword evidence="5" id="KW-0812">Transmembrane</keyword>
<keyword evidence="10" id="KW-1185">Reference proteome</keyword>
<reference evidence="9 11" key="3">
    <citation type="journal article" date="2019" name="Nat. Med.">
        <title>A library of human gut bacterial isolates paired with longitudinal multiomics data enables mechanistic microbiome research.</title>
        <authorList>
            <person name="Poyet M."/>
            <person name="Groussin M."/>
            <person name="Gibbons S.M."/>
            <person name="Avila-Pacheco J."/>
            <person name="Jiang X."/>
            <person name="Kearney S.M."/>
            <person name="Perrotta A.R."/>
            <person name="Berdy B."/>
            <person name="Zhao S."/>
            <person name="Lieberman T.D."/>
            <person name="Swanson P.K."/>
            <person name="Smith M."/>
            <person name="Roesemann S."/>
            <person name="Alexander J.E."/>
            <person name="Rich S.A."/>
            <person name="Livny J."/>
            <person name="Vlamakis H."/>
            <person name="Clish C."/>
            <person name="Bullock K."/>
            <person name="Deik A."/>
            <person name="Scott J."/>
            <person name="Pierce K.A."/>
            <person name="Xavier R.J."/>
            <person name="Alm E.J."/>
        </authorList>
    </citation>
    <scope>NUCLEOTIDE SEQUENCE [LARGE SCALE GENOMIC DNA]</scope>
    <source>
        <strain evidence="9 11">BIOML-A1</strain>
    </source>
</reference>
<keyword evidence="1 3" id="KW-0807">Transducer</keyword>
<dbReference type="SMART" id="SM00304">
    <property type="entry name" value="HAMP"/>
    <property type="match status" value="1"/>
</dbReference>
<dbReference type="STRING" id="301302.ERS852420_01764"/>
<dbReference type="InterPro" id="IPR004089">
    <property type="entry name" value="MCPsignal_dom"/>
</dbReference>